<evidence type="ECO:0000256" key="4">
    <source>
        <dbReference type="ARBA" id="ARBA00022723"/>
    </source>
</evidence>
<evidence type="ECO:0000259" key="9">
    <source>
        <dbReference type="Pfam" id="PF08240"/>
    </source>
</evidence>
<evidence type="ECO:0000256" key="1">
    <source>
        <dbReference type="ARBA" id="ARBA00001947"/>
    </source>
</evidence>
<reference evidence="10 11" key="1">
    <citation type="submission" date="2018-04" db="EMBL/GenBank/DDBJ databases">
        <title>Aerococcus urinae genomes.</title>
        <authorList>
            <person name="Hilt E."/>
            <person name="Gilbert N.M."/>
            <person name="Thomas-White K."/>
            <person name="Putonti C."/>
            <person name="Lewis A.L."/>
            <person name="Visck K.L."/>
            <person name="Wolfe A.J."/>
        </authorList>
    </citation>
    <scope>NUCLEOTIDE SEQUENCE [LARGE SCALE GENOMIC DNA]</scope>
    <source>
        <strain evidence="10 11">UMB7480</strain>
    </source>
</reference>
<dbReference type="AlphaFoldDB" id="A0A329NUW4"/>
<protein>
    <recommendedName>
        <fullName evidence="3">Alcohol dehydrogenase</fullName>
        <ecNumber evidence="2">1.1.1.1</ecNumber>
    </recommendedName>
</protein>
<dbReference type="Gene3D" id="3.90.180.10">
    <property type="entry name" value="Medium-chain alcohol dehydrogenases, catalytic domain"/>
    <property type="match status" value="1"/>
</dbReference>
<dbReference type="Pfam" id="PF08240">
    <property type="entry name" value="ADH_N"/>
    <property type="match status" value="1"/>
</dbReference>
<keyword evidence="4" id="KW-0479">Metal-binding</keyword>
<accession>A0A329NUW4</accession>
<keyword evidence="5" id="KW-0862">Zinc</keyword>
<feature type="domain" description="Alcohol dehydrogenase-like N-terminal" evidence="9">
    <location>
        <begin position="27"/>
        <end position="103"/>
    </location>
</feature>
<evidence type="ECO:0000313" key="10">
    <source>
        <dbReference type="EMBL" id="RAV76577.1"/>
    </source>
</evidence>
<dbReference type="SUPFAM" id="SSF50129">
    <property type="entry name" value="GroES-like"/>
    <property type="match status" value="1"/>
</dbReference>
<dbReference type="EMBL" id="QMHM01000050">
    <property type="protein sequence ID" value="RAV76577.1"/>
    <property type="molecule type" value="Genomic_DNA"/>
</dbReference>
<evidence type="ECO:0000256" key="2">
    <source>
        <dbReference type="ARBA" id="ARBA00013190"/>
    </source>
</evidence>
<dbReference type="Proteomes" id="UP000251923">
    <property type="component" value="Unassembled WGS sequence"/>
</dbReference>
<sequence length="111" mass="11562">MKITAAVAREGKADFSIETVEIDEPRADEILVKIVGVGLCHTDMVAKTGAIGGLPIVLGHEGSGIVEKVGASVSKVKAGDRVAISFRSCGDCPRCKSGDPAYCLSMPLLNY</sequence>
<dbReference type="InterPro" id="IPR013154">
    <property type="entry name" value="ADH-like_N"/>
</dbReference>
<dbReference type="PROSITE" id="PS00059">
    <property type="entry name" value="ADH_ZINC"/>
    <property type="match status" value="1"/>
</dbReference>
<evidence type="ECO:0000313" key="11">
    <source>
        <dbReference type="Proteomes" id="UP000251923"/>
    </source>
</evidence>
<dbReference type="GO" id="GO:0005737">
    <property type="term" value="C:cytoplasm"/>
    <property type="evidence" value="ECO:0007669"/>
    <property type="project" value="TreeGrafter"/>
</dbReference>
<name>A0A329NUW4_9LACT</name>
<dbReference type="GO" id="GO:0008270">
    <property type="term" value="F:zinc ion binding"/>
    <property type="evidence" value="ECO:0007669"/>
    <property type="project" value="InterPro"/>
</dbReference>
<dbReference type="GO" id="GO:0004022">
    <property type="term" value="F:alcohol dehydrogenase (NAD+) activity"/>
    <property type="evidence" value="ECO:0007669"/>
    <property type="project" value="UniProtKB-EC"/>
</dbReference>
<dbReference type="InterPro" id="IPR002328">
    <property type="entry name" value="ADH_Zn_CS"/>
</dbReference>
<evidence type="ECO:0000256" key="6">
    <source>
        <dbReference type="ARBA" id="ARBA00023002"/>
    </source>
</evidence>
<evidence type="ECO:0000256" key="5">
    <source>
        <dbReference type="ARBA" id="ARBA00022833"/>
    </source>
</evidence>
<evidence type="ECO:0000256" key="3">
    <source>
        <dbReference type="ARBA" id="ARBA00016352"/>
    </source>
</evidence>
<organism evidence="10 11">
    <name type="scientific">Aerococcus urinae</name>
    <dbReference type="NCBI Taxonomy" id="1376"/>
    <lineage>
        <taxon>Bacteria</taxon>
        <taxon>Bacillati</taxon>
        <taxon>Bacillota</taxon>
        <taxon>Bacilli</taxon>
        <taxon>Lactobacillales</taxon>
        <taxon>Aerococcaceae</taxon>
        <taxon>Aerococcus</taxon>
    </lineage>
</organism>
<proteinExistence type="predicted"/>
<comment type="caution">
    <text evidence="10">The sequence shown here is derived from an EMBL/GenBank/DDBJ whole genome shotgun (WGS) entry which is preliminary data.</text>
</comment>
<dbReference type="PANTHER" id="PTHR42940">
    <property type="entry name" value="ALCOHOL DEHYDROGENASE 1-RELATED"/>
    <property type="match status" value="1"/>
</dbReference>
<comment type="catalytic activity">
    <reaction evidence="7">
        <text>a secondary alcohol + NAD(+) = a ketone + NADH + H(+)</text>
        <dbReference type="Rhea" id="RHEA:10740"/>
        <dbReference type="ChEBI" id="CHEBI:15378"/>
        <dbReference type="ChEBI" id="CHEBI:17087"/>
        <dbReference type="ChEBI" id="CHEBI:35681"/>
        <dbReference type="ChEBI" id="CHEBI:57540"/>
        <dbReference type="ChEBI" id="CHEBI:57945"/>
        <dbReference type="EC" id="1.1.1.1"/>
    </reaction>
</comment>
<comment type="cofactor">
    <cofactor evidence="1">
        <name>Zn(2+)</name>
        <dbReference type="ChEBI" id="CHEBI:29105"/>
    </cofactor>
</comment>
<evidence type="ECO:0000256" key="8">
    <source>
        <dbReference type="ARBA" id="ARBA00049243"/>
    </source>
</evidence>
<dbReference type="InterPro" id="IPR011032">
    <property type="entry name" value="GroES-like_sf"/>
</dbReference>
<gene>
    <name evidence="10" type="ORF">DBT54_09735</name>
</gene>
<evidence type="ECO:0000256" key="7">
    <source>
        <dbReference type="ARBA" id="ARBA00049164"/>
    </source>
</evidence>
<feature type="non-terminal residue" evidence="10">
    <location>
        <position position="111"/>
    </location>
</feature>
<dbReference type="EC" id="1.1.1.1" evidence="2"/>
<dbReference type="PANTHER" id="PTHR42940:SF8">
    <property type="entry name" value="VACUOLAR PROTEIN SORTING-ASSOCIATED PROTEIN 11"/>
    <property type="match status" value="1"/>
</dbReference>
<comment type="catalytic activity">
    <reaction evidence="8">
        <text>a primary alcohol + NAD(+) = an aldehyde + NADH + H(+)</text>
        <dbReference type="Rhea" id="RHEA:10736"/>
        <dbReference type="ChEBI" id="CHEBI:15378"/>
        <dbReference type="ChEBI" id="CHEBI:15734"/>
        <dbReference type="ChEBI" id="CHEBI:17478"/>
        <dbReference type="ChEBI" id="CHEBI:57540"/>
        <dbReference type="ChEBI" id="CHEBI:57945"/>
        <dbReference type="EC" id="1.1.1.1"/>
    </reaction>
</comment>
<keyword evidence="6" id="KW-0560">Oxidoreductase</keyword>